<evidence type="ECO:0000313" key="2">
    <source>
        <dbReference type="EMBL" id="KAK1274231.1"/>
    </source>
</evidence>
<reference evidence="2" key="1">
    <citation type="journal article" date="2023" name="Nat. Commun.">
        <title>Diploid and tetraploid genomes of Acorus and the evolution of monocots.</title>
        <authorList>
            <person name="Ma L."/>
            <person name="Liu K.W."/>
            <person name="Li Z."/>
            <person name="Hsiao Y.Y."/>
            <person name="Qi Y."/>
            <person name="Fu T."/>
            <person name="Tang G.D."/>
            <person name="Zhang D."/>
            <person name="Sun W.H."/>
            <person name="Liu D.K."/>
            <person name="Li Y."/>
            <person name="Chen G.Z."/>
            <person name="Liu X.D."/>
            <person name="Liao X.Y."/>
            <person name="Jiang Y.T."/>
            <person name="Yu X."/>
            <person name="Hao Y."/>
            <person name="Huang J."/>
            <person name="Zhao X.W."/>
            <person name="Ke S."/>
            <person name="Chen Y.Y."/>
            <person name="Wu W.L."/>
            <person name="Hsu J.L."/>
            <person name="Lin Y.F."/>
            <person name="Huang M.D."/>
            <person name="Li C.Y."/>
            <person name="Huang L."/>
            <person name="Wang Z.W."/>
            <person name="Zhao X."/>
            <person name="Zhong W.Y."/>
            <person name="Peng D.H."/>
            <person name="Ahmad S."/>
            <person name="Lan S."/>
            <person name="Zhang J.S."/>
            <person name="Tsai W.C."/>
            <person name="Van de Peer Y."/>
            <person name="Liu Z.J."/>
        </authorList>
    </citation>
    <scope>NUCLEOTIDE SEQUENCE</scope>
    <source>
        <strain evidence="2">SCP</strain>
    </source>
</reference>
<sequence length="83" mass="9852">MRVNPLMERQLWEHVDLPYTVQPPLSHRPRGKPKKKRIRDPNESKKNKRMYKCGRCGNWGHHRSSCKESLKVIEVHGQKAQPK</sequence>
<dbReference type="Proteomes" id="UP001179952">
    <property type="component" value="Unassembled WGS sequence"/>
</dbReference>
<dbReference type="GO" id="GO:0003676">
    <property type="term" value="F:nucleic acid binding"/>
    <property type="evidence" value="ECO:0007669"/>
    <property type="project" value="InterPro"/>
</dbReference>
<feature type="compositionally biased region" description="Basic residues" evidence="1">
    <location>
        <begin position="27"/>
        <end position="38"/>
    </location>
</feature>
<reference evidence="2" key="2">
    <citation type="submission" date="2023-06" db="EMBL/GenBank/DDBJ databases">
        <authorList>
            <person name="Ma L."/>
            <person name="Liu K.-W."/>
            <person name="Li Z."/>
            <person name="Hsiao Y.-Y."/>
            <person name="Qi Y."/>
            <person name="Fu T."/>
            <person name="Tang G."/>
            <person name="Zhang D."/>
            <person name="Sun W.-H."/>
            <person name="Liu D.-K."/>
            <person name="Li Y."/>
            <person name="Chen G.-Z."/>
            <person name="Liu X.-D."/>
            <person name="Liao X.-Y."/>
            <person name="Jiang Y.-T."/>
            <person name="Yu X."/>
            <person name="Hao Y."/>
            <person name="Huang J."/>
            <person name="Zhao X.-W."/>
            <person name="Ke S."/>
            <person name="Chen Y.-Y."/>
            <person name="Wu W.-L."/>
            <person name="Hsu J.-L."/>
            <person name="Lin Y.-F."/>
            <person name="Huang M.-D."/>
            <person name="Li C.-Y."/>
            <person name="Huang L."/>
            <person name="Wang Z.-W."/>
            <person name="Zhao X."/>
            <person name="Zhong W.-Y."/>
            <person name="Peng D.-H."/>
            <person name="Ahmad S."/>
            <person name="Lan S."/>
            <person name="Zhang J.-S."/>
            <person name="Tsai W.-C."/>
            <person name="Van De Peer Y."/>
            <person name="Liu Z.-J."/>
        </authorList>
    </citation>
    <scope>NUCLEOTIDE SEQUENCE</scope>
    <source>
        <strain evidence="2">SCP</strain>
        <tissue evidence="2">Leaves</tissue>
    </source>
</reference>
<dbReference type="GO" id="GO:0008270">
    <property type="term" value="F:zinc ion binding"/>
    <property type="evidence" value="ECO:0007669"/>
    <property type="project" value="InterPro"/>
</dbReference>
<comment type="caution">
    <text evidence="2">The sequence shown here is derived from an EMBL/GenBank/DDBJ whole genome shotgun (WGS) entry which is preliminary data.</text>
</comment>
<gene>
    <name evidence="2" type="ORF">QJS04_geneDACA017357</name>
</gene>
<feature type="region of interest" description="Disordered" evidence="1">
    <location>
        <begin position="20"/>
        <end position="49"/>
    </location>
</feature>
<name>A0AAV9BCT4_ACOGR</name>
<dbReference type="AlphaFoldDB" id="A0AAV9BCT4"/>
<protein>
    <recommendedName>
        <fullName evidence="4">CCHC-type domain-containing protein</fullName>
    </recommendedName>
</protein>
<dbReference type="InterPro" id="IPR036875">
    <property type="entry name" value="Znf_CCHC_sf"/>
</dbReference>
<proteinExistence type="predicted"/>
<evidence type="ECO:0000256" key="1">
    <source>
        <dbReference type="SAM" id="MobiDB-lite"/>
    </source>
</evidence>
<accession>A0AAV9BCT4</accession>
<evidence type="ECO:0008006" key="4">
    <source>
        <dbReference type="Google" id="ProtNLM"/>
    </source>
</evidence>
<dbReference type="SUPFAM" id="SSF57756">
    <property type="entry name" value="Retrovirus zinc finger-like domains"/>
    <property type="match status" value="1"/>
</dbReference>
<dbReference type="EMBL" id="JAUJYN010000004">
    <property type="protein sequence ID" value="KAK1274231.1"/>
    <property type="molecule type" value="Genomic_DNA"/>
</dbReference>
<evidence type="ECO:0000313" key="3">
    <source>
        <dbReference type="Proteomes" id="UP001179952"/>
    </source>
</evidence>
<keyword evidence="3" id="KW-1185">Reference proteome</keyword>
<organism evidence="2 3">
    <name type="scientific">Acorus gramineus</name>
    <name type="common">Dwarf sweet flag</name>
    <dbReference type="NCBI Taxonomy" id="55184"/>
    <lineage>
        <taxon>Eukaryota</taxon>
        <taxon>Viridiplantae</taxon>
        <taxon>Streptophyta</taxon>
        <taxon>Embryophyta</taxon>
        <taxon>Tracheophyta</taxon>
        <taxon>Spermatophyta</taxon>
        <taxon>Magnoliopsida</taxon>
        <taxon>Liliopsida</taxon>
        <taxon>Acoraceae</taxon>
        <taxon>Acorus</taxon>
    </lineage>
</organism>